<evidence type="ECO:0000259" key="2">
    <source>
        <dbReference type="PROSITE" id="PS51819"/>
    </source>
</evidence>
<keyword evidence="4" id="KW-1185">Reference proteome</keyword>
<dbReference type="InterPro" id="IPR004360">
    <property type="entry name" value="Glyas_Fos-R_dOase_dom"/>
</dbReference>
<gene>
    <name evidence="3" type="ORF">HD599_002333</name>
</gene>
<dbReference type="GO" id="GO:0004493">
    <property type="term" value="F:methylmalonyl-CoA epimerase activity"/>
    <property type="evidence" value="ECO:0007669"/>
    <property type="project" value="TreeGrafter"/>
</dbReference>
<evidence type="ECO:0000313" key="4">
    <source>
        <dbReference type="Proteomes" id="UP000536685"/>
    </source>
</evidence>
<dbReference type="EMBL" id="JACHMJ010000001">
    <property type="protein sequence ID" value="MBB5844010.1"/>
    <property type="molecule type" value="Genomic_DNA"/>
</dbReference>
<dbReference type="Proteomes" id="UP000536685">
    <property type="component" value="Unassembled WGS sequence"/>
</dbReference>
<protein>
    <submittedName>
        <fullName evidence="3">Catechol 2,3-dioxygenase-like lactoylglutathione lyase family enzyme</fullName>
    </submittedName>
</protein>
<dbReference type="GO" id="GO:0046872">
    <property type="term" value="F:metal ion binding"/>
    <property type="evidence" value="ECO:0007669"/>
    <property type="project" value="UniProtKB-KW"/>
</dbReference>
<dbReference type="SUPFAM" id="SSF54593">
    <property type="entry name" value="Glyoxalase/Bleomycin resistance protein/Dihydroxybiphenyl dioxygenase"/>
    <property type="match status" value="1"/>
</dbReference>
<organism evidence="3 4">
    <name type="scientific">Conyzicola lurida</name>
    <dbReference type="NCBI Taxonomy" id="1172621"/>
    <lineage>
        <taxon>Bacteria</taxon>
        <taxon>Bacillati</taxon>
        <taxon>Actinomycetota</taxon>
        <taxon>Actinomycetes</taxon>
        <taxon>Micrococcales</taxon>
        <taxon>Microbacteriaceae</taxon>
        <taxon>Conyzicola</taxon>
    </lineage>
</organism>
<sequence>MTRVLRLHHVAIVVQDLEASTAWYSEHFGFVHQYDYSLPGSRATMLVHGEARIELIQAEGSTPITPQRQDVGTTLRSGGVNHLALGTDDLEATIALLEAAGVEIVIRPADVPNDSGDRFAFIRDNERMLVELLQPAV</sequence>
<keyword evidence="3" id="KW-0456">Lyase</keyword>
<dbReference type="RefSeq" id="WP_184237753.1">
    <property type="nucleotide sequence ID" value="NZ_JACHMJ010000001.1"/>
</dbReference>
<dbReference type="AlphaFoldDB" id="A0A841AJD0"/>
<dbReference type="PANTHER" id="PTHR43048">
    <property type="entry name" value="METHYLMALONYL-COA EPIMERASE"/>
    <property type="match status" value="1"/>
</dbReference>
<dbReference type="PANTHER" id="PTHR43048:SF5">
    <property type="entry name" value="BLR5325 PROTEIN"/>
    <property type="match status" value="1"/>
</dbReference>
<dbReference type="GO" id="GO:0046491">
    <property type="term" value="P:L-methylmalonyl-CoA metabolic process"/>
    <property type="evidence" value="ECO:0007669"/>
    <property type="project" value="TreeGrafter"/>
</dbReference>
<dbReference type="GO" id="GO:0016829">
    <property type="term" value="F:lyase activity"/>
    <property type="evidence" value="ECO:0007669"/>
    <property type="project" value="UniProtKB-KW"/>
</dbReference>
<dbReference type="Gene3D" id="3.10.180.10">
    <property type="entry name" value="2,3-Dihydroxybiphenyl 1,2-Dioxygenase, domain 1"/>
    <property type="match status" value="1"/>
</dbReference>
<dbReference type="GO" id="GO:0051213">
    <property type="term" value="F:dioxygenase activity"/>
    <property type="evidence" value="ECO:0007669"/>
    <property type="project" value="UniProtKB-KW"/>
</dbReference>
<evidence type="ECO:0000313" key="3">
    <source>
        <dbReference type="EMBL" id="MBB5844010.1"/>
    </source>
</evidence>
<dbReference type="PROSITE" id="PS51819">
    <property type="entry name" value="VOC"/>
    <property type="match status" value="1"/>
</dbReference>
<keyword evidence="3" id="KW-0223">Dioxygenase</keyword>
<dbReference type="InterPro" id="IPR029068">
    <property type="entry name" value="Glyas_Bleomycin-R_OHBP_Dase"/>
</dbReference>
<proteinExistence type="predicted"/>
<feature type="domain" description="VOC" evidence="2">
    <location>
        <begin position="6"/>
        <end position="135"/>
    </location>
</feature>
<accession>A0A841AJD0</accession>
<keyword evidence="3" id="KW-0560">Oxidoreductase</keyword>
<dbReference type="InterPro" id="IPR037523">
    <property type="entry name" value="VOC_core"/>
</dbReference>
<name>A0A841AJD0_9MICO</name>
<reference evidence="3 4" key="1">
    <citation type="submission" date="2020-08" db="EMBL/GenBank/DDBJ databases">
        <title>Sequencing the genomes of 1000 actinobacteria strains.</title>
        <authorList>
            <person name="Klenk H.-P."/>
        </authorList>
    </citation>
    <scope>NUCLEOTIDE SEQUENCE [LARGE SCALE GENOMIC DNA]</scope>
    <source>
        <strain evidence="3 4">DSM 105784</strain>
    </source>
</reference>
<dbReference type="InterPro" id="IPR051785">
    <property type="entry name" value="MMCE/EMCE_epimerase"/>
</dbReference>
<dbReference type="Pfam" id="PF00903">
    <property type="entry name" value="Glyoxalase"/>
    <property type="match status" value="1"/>
</dbReference>
<comment type="caution">
    <text evidence="3">The sequence shown here is derived from an EMBL/GenBank/DDBJ whole genome shotgun (WGS) entry which is preliminary data.</text>
</comment>
<keyword evidence="1" id="KW-0479">Metal-binding</keyword>
<evidence type="ECO:0000256" key="1">
    <source>
        <dbReference type="ARBA" id="ARBA00022723"/>
    </source>
</evidence>